<name>N8WVX1_ACIGI</name>
<dbReference type="eggNOG" id="COG0503">
    <property type="taxonomic scope" value="Bacteria"/>
</dbReference>
<dbReference type="InterPro" id="IPR000836">
    <property type="entry name" value="PRTase_dom"/>
</dbReference>
<comment type="caution">
    <text evidence="1">The sequence shown here is derived from an EMBL/GenBank/DDBJ whole genome shotgun (WGS) entry which is preliminary data.</text>
</comment>
<dbReference type="Proteomes" id="UP000013148">
    <property type="component" value="Unassembled WGS sequence"/>
</dbReference>
<gene>
    <name evidence="1" type="ORF">F964_03036</name>
</gene>
<evidence type="ECO:0008006" key="3">
    <source>
        <dbReference type="Google" id="ProtNLM"/>
    </source>
</evidence>
<sequence>MTLKLIRTPWSDFPPVKVLYQSGTLKNTDPDLYLSAKSGDVQAAFNLLFQNVLKEKDIYDFGKLVFSKNPILVPVLAEEHLGKNRIPAVFAEILSGYLGFEVCDDIVQTVKANHTNASSYQRIVRQPIFDGAVEPNRNYVIIDDTVSMGGTLAALKGYIEYNGGKVILAMTLTGYNNLDLVPLQTTLDFIKRKHPLLGQWWQHEFGFPLEYLTQGELGHFKKPNSLDEIRNRLIEAGFQSCHETREKHG</sequence>
<proteinExistence type="predicted"/>
<dbReference type="CDD" id="cd06223">
    <property type="entry name" value="PRTases_typeI"/>
    <property type="match status" value="1"/>
</dbReference>
<dbReference type="PATRIC" id="fig|1217656.3.peg.2981"/>
<dbReference type="HOGENOM" id="CLU_076538_1_0_6"/>
<accession>N8WVX1</accession>
<dbReference type="RefSeq" id="WP_004821415.1">
    <property type="nucleotide sequence ID" value="NZ_KB849456.1"/>
</dbReference>
<organism evidence="1 2">
    <name type="scientific">Acinetobacter guillouiae NIPH 991</name>
    <dbReference type="NCBI Taxonomy" id="1217656"/>
    <lineage>
        <taxon>Bacteria</taxon>
        <taxon>Pseudomonadati</taxon>
        <taxon>Pseudomonadota</taxon>
        <taxon>Gammaproteobacteria</taxon>
        <taxon>Moraxellales</taxon>
        <taxon>Moraxellaceae</taxon>
        <taxon>Acinetobacter</taxon>
    </lineage>
</organism>
<evidence type="ECO:0000313" key="1">
    <source>
        <dbReference type="EMBL" id="ENV16101.1"/>
    </source>
</evidence>
<keyword evidence="2" id="KW-1185">Reference proteome</keyword>
<evidence type="ECO:0000313" key="2">
    <source>
        <dbReference type="Proteomes" id="UP000013148"/>
    </source>
</evidence>
<dbReference type="EMBL" id="APPJ01000012">
    <property type="protein sequence ID" value="ENV16101.1"/>
    <property type="molecule type" value="Genomic_DNA"/>
</dbReference>
<reference evidence="1 2" key="1">
    <citation type="submission" date="2013-02" db="EMBL/GenBank/DDBJ databases">
        <title>The Genome Sequence of Acinetobacter guillouiae NIPH 991.</title>
        <authorList>
            <consortium name="The Broad Institute Genome Sequencing Platform"/>
            <consortium name="The Broad Institute Genome Sequencing Center for Infectious Disease"/>
            <person name="Cerqueira G."/>
            <person name="Feldgarden M."/>
            <person name="Courvalin P."/>
            <person name="Perichon B."/>
            <person name="Grillot-Courvalin C."/>
            <person name="Clermont D."/>
            <person name="Rocha E."/>
            <person name="Yoon E.-J."/>
            <person name="Nemec A."/>
            <person name="Walker B."/>
            <person name="Young S.K."/>
            <person name="Zeng Q."/>
            <person name="Gargeya S."/>
            <person name="Fitzgerald M."/>
            <person name="Haas B."/>
            <person name="Abouelleil A."/>
            <person name="Alvarado L."/>
            <person name="Arachchi H.M."/>
            <person name="Berlin A.M."/>
            <person name="Chapman S.B."/>
            <person name="Dewar J."/>
            <person name="Goldberg J."/>
            <person name="Griggs A."/>
            <person name="Gujja S."/>
            <person name="Hansen M."/>
            <person name="Howarth C."/>
            <person name="Imamovic A."/>
            <person name="Larimer J."/>
            <person name="McCowan C."/>
            <person name="Murphy C."/>
            <person name="Neiman D."/>
            <person name="Pearson M."/>
            <person name="Priest M."/>
            <person name="Roberts A."/>
            <person name="Saif S."/>
            <person name="Shea T."/>
            <person name="Sisk P."/>
            <person name="Sykes S."/>
            <person name="Wortman J."/>
            <person name="Nusbaum C."/>
            <person name="Birren B."/>
        </authorList>
    </citation>
    <scope>NUCLEOTIDE SEQUENCE [LARGE SCALE GENOMIC DNA]</scope>
    <source>
        <strain evidence="1 2">NIPH 991</strain>
    </source>
</reference>
<dbReference type="AlphaFoldDB" id="N8WVX1"/>
<dbReference type="Gene3D" id="3.40.50.2020">
    <property type="match status" value="1"/>
</dbReference>
<protein>
    <recommendedName>
        <fullName evidence="3">Phosphoribosyltransferase domain-containing protein</fullName>
    </recommendedName>
</protein>
<dbReference type="InterPro" id="IPR029057">
    <property type="entry name" value="PRTase-like"/>
</dbReference>
<dbReference type="SUPFAM" id="SSF53271">
    <property type="entry name" value="PRTase-like"/>
    <property type="match status" value="1"/>
</dbReference>